<dbReference type="Proteomes" id="UP000238982">
    <property type="component" value="Unassembled WGS sequence"/>
</dbReference>
<feature type="compositionally biased region" description="Low complexity" evidence="1">
    <location>
        <begin position="14"/>
        <end position="24"/>
    </location>
</feature>
<proteinExistence type="predicted"/>
<feature type="compositionally biased region" description="Basic and acidic residues" evidence="1">
    <location>
        <begin position="26"/>
        <end position="36"/>
    </location>
</feature>
<comment type="caution">
    <text evidence="2">The sequence shown here is derived from an EMBL/GenBank/DDBJ whole genome shotgun (WGS) entry which is preliminary data.</text>
</comment>
<accession>A0A2S9M7V8</accession>
<dbReference type="AlphaFoldDB" id="A0A2S9M7V8"/>
<feature type="compositionally biased region" description="Basic residues" evidence="1">
    <location>
        <begin position="43"/>
        <end position="64"/>
    </location>
</feature>
<organism evidence="2 3">
    <name type="scientific">Burkholderia multivorans</name>
    <dbReference type="NCBI Taxonomy" id="87883"/>
    <lineage>
        <taxon>Bacteria</taxon>
        <taxon>Pseudomonadati</taxon>
        <taxon>Pseudomonadota</taxon>
        <taxon>Betaproteobacteria</taxon>
        <taxon>Burkholderiales</taxon>
        <taxon>Burkholderiaceae</taxon>
        <taxon>Burkholderia</taxon>
        <taxon>Burkholderia cepacia complex</taxon>
    </lineage>
</organism>
<protein>
    <submittedName>
        <fullName evidence="2">Uncharacterized protein</fullName>
    </submittedName>
</protein>
<feature type="region of interest" description="Disordered" evidence="1">
    <location>
        <begin position="1"/>
        <end position="64"/>
    </location>
</feature>
<dbReference type="EMBL" id="PVGH01000120">
    <property type="protein sequence ID" value="PRF52983.1"/>
    <property type="molecule type" value="Genomic_DNA"/>
</dbReference>
<evidence type="ECO:0000313" key="3">
    <source>
        <dbReference type="Proteomes" id="UP000238982"/>
    </source>
</evidence>
<name>A0A2S9M7V8_9BURK</name>
<evidence type="ECO:0000313" key="2">
    <source>
        <dbReference type="EMBL" id="PRF52983.1"/>
    </source>
</evidence>
<sequence>MPGKRYACPSAKLPPTTGAAAPAHATHHEHEPERHRIAATGSGRRRAANGAPARRRPAAPGARH</sequence>
<evidence type="ECO:0000256" key="1">
    <source>
        <dbReference type="SAM" id="MobiDB-lite"/>
    </source>
</evidence>
<gene>
    <name evidence="2" type="ORF">C6Q15_32760</name>
</gene>
<reference evidence="2 3" key="1">
    <citation type="submission" date="2018-03" db="EMBL/GenBank/DDBJ databases">
        <authorList>
            <person name="Keele B.F."/>
        </authorList>
    </citation>
    <scope>NUCLEOTIDE SEQUENCE [LARGE SCALE GENOMIC DNA]</scope>
    <source>
        <strain evidence="2 3">AU19729</strain>
    </source>
</reference>